<proteinExistence type="predicted"/>
<dbReference type="Proteomes" id="UP000681722">
    <property type="component" value="Unassembled WGS sequence"/>
</dbReference>
<comment type="caution">
    <text evidence="2">The sequence shown here is derived from an EMBL/GenBank/DDBJ whole genome shotgun (WGS) entry which is preliminary data.</text>
</comment>
<feature type="coiled-coil region" evidence="1">
    <location>
        <begin position="7"/>
        <end position="38"/>
    </location>
</feature>
<dbReference type="OrthoDB" id="9980752at2759"/>
<gene>
    <name evidence="2" type="ORF">GPM918_LOCUS11230</name>
    <name evidence="3" type="ORF">SRO942_LOCUS11229</name>
</gene>
<evidence type="ECO:0000313" key="4">
    <source>
        <dbReference type="Proteomes" id="UP000663829"/>
    </source>
</evidence>
<protein>
    <submittedName>
        <fullName evidence="2">Uncharacterized protein</fullName>
    </submittedName>
</protein>
<dbReference type="Proteomes" id="UP000663829">
    <property type="component" value="Unassembled WGS sequence"/>
</dbReference>
<evidence type="ECO:0000313" key="2">
    <source>
        <dbReference type="EMBL" id="CAF0950786.1"/>
    </source>
</evidence>
<keyword evidence="4" id="KW-1185">Reference proteome</keyword>
<keyword evidence="1" id="KW-0175">Coiled coil</keyword>
<name>A0A814D894_9BILA</name>
<evidence type="ECO:0000256" key="1">
    <source>
        <dbReference type="SAM" id="Coils"/>
    </source>
</evidence>
<dbReference type="EMBL" id="CAJNOQ010002306">
    <property type="protein sequence ID" value="CAF0950786.1"/>
    <property type="molecule type" value="Genomic_DNA"/>
</dbReference>
<organism evidence="2 4">
    <name type="scientific">Didymodactylos carnosus</name>
    <dbReference type="NCBI Taxonomy" id="1234261"/>
    <lineage>
        <taxon>Eukaryota</taxon>
        <taxon>Metazoa</taxon>
        <taxon>Spiralia</taxon>
        <taxon>Gnathifera</taxon>
        <taxon>Rotifera</taxon>
        <taxon>Eurotatoria</taxon>
        <taxon>Bdelloidea</taxon>
        <taxon>Philodinida</taxon>
        <taxon>Philodinidae</taxon>
        <taxon>Didymodactylos</taxon>
    </lineage>
</organism>
<evidence type="ECO:0000313" key="3">
    <source>
        <dbReference type="EMBL" id="CAF3726470.1"/>
    </source>
</evidence>
<sequence>MLCLHHLNEHQELMKKLMDELIDEANQETSQLQAINLADNRNALFEKLKQWRHNSMLYIEQLYDEKLNDIDKLYDKSNDEFEQYKQKKLKPIIEQMTFACEQQTRKKTVNTYDINELKEQLTKLKQLTSKLEEMKIIVQFDKKRFDIINISREKTFEEIEDQSIELFNKEPDRIIQTKSNCREFASSQDFTLLGNRTELLLYKNDGHPVGRVQWTMKNNGILQDMCYSELLKCFLILSVHSVFTLTTKQPFTLSKIEQLQPHDKKRFDYLTCTSQDTLFLNQTLGCYIDKISTVNNYQLVKRYNKTDLIQCDDKSIGIIHTNDNSIAMNIWNKQDQTRIDVFDLSIMNRLYKIQHSNNDDLFLLTTLCNEQWLCFNSKTSQLYLIEKTGVLRCIKQENEMCNGSGEILNGTWINIENQVILGRKKGDHVQLEIYKLNTTMSISM</sequence>
<reference evidence="2" key="1">
    <citation type="submission" date="2021-02" db="EMBL/GenBank/DDBJ databases">
        <authorList>
            <person name="Nowell W R."/>
        </authorList>
    </citation>
    <scope>NUCLEOTIDE SEQUENCE</scope>
</reference>
<accession>A0A814D894</accession>
<dbReference type="EMBL" id="CAJOBC010002305">
    <property type="protein sequence ID" value="CAF3726470.1"/>
    <property type="molecule type" value="Genomic_DNA"/>
</dbReference>
<dbReference type="AlphaFoldDB" id="A0A814D894"/>